<dbReference type="OrthoDB" id="1683991at2"/>
<name>A0A1I2U6U0_9FIRM</name>
<reference evidence="3" key="1">
    <citation type="submission" date="2016-10" db="EMBL/GenBank/DDBJ databases">
        <authorList>
            <person name="Varghese N."/>
            <person name="Submissions S."/>
        </authorList>
    </citation>
    <scope>NUCLEOTIDE SEQUENCE [LARGE SCALE GENOMIC DNA]</scope>
    <source>
        <strain evidence="3">DSM 17038</strain>
    </source>
</reference>
<organism evidence="2 3">
    <name type="scientific">Desulfotruncus arcticus DSM 17038</name>
    <dbReference type="NCBI Taxonomy" id="1121424"/>
    <lineage>
        <taxon>Bacteria</taxon>
        <taxon>Bacillati</taxon>
        <taxon>Bacillota</taxon>
        <taxon>Clostridia</taxon>
        <taxon>Eubacteriales</taxon>
        <taxon>Desulfallaceae</taxon>
        <taxon>Desulfotruncus</taxon>
    </lineage>
</organism>
<accession>A0A1I2U6U0</accession>
<dbReference type="EMBL" id="FOOX01000008">
    <property type="protein sequence ID" value="SFG72840.1"/>
    <property type="molecule type" value="Genomic_DNA"/>
</dbReference>
<evidence type="ECO:0000256" key="1">
    <source>
        <dbReference type="ARBA" id="ARBA00022649"/>
    </source>
</evidence>
<dbReference type="Proteomes" id="UP000199337">
    <property type="component" value="Unassembled WGS sequence"/>
</dbReference>
<protein>
    <submittedName>
        <fullName evidence="2">ParE toxin of type II toxin-antitoxin system, parDE</fullName>
    </submittedName>
</protein>
<dbReference type="Gene3D" id="3.30.2310.20">
    <property type="entry name" value="RelE-like"/>
    <property type="match status" value="1"/>
</dbReference>
<sequence length="105" mass="12012">MDGEGKLYKVIISDEAAQMLVSHSRFLAQVSETAALQLIAEFNEKANSLEKFPERNPWLSDPLAPSGKYRKLLMAKRYLLVYQVKDVTVYIDAVVDCRQDYGWLL</sequence>
<dbReference type="InterPro" id="IPR007712">
    <property type="entry name" value="RelE/ParE_toxin"/>
</dbReference>
<evidence type="ECO:0000313" key="3">
    <source>
        <dbReference type="Proteomes" id="UP000199337"/>
    </source>
</evidence>
<gene>
    <name evidence="2" type="ORF">SAMN05660649_02535</name>
</gene>
<dbReference type="Pfam" id="PF05016">
    <property type="entry name" value="ParE_toxin"/>
    <property type="match status" value="1"/>
</dbReference>
<dbReference type="AlphaFoldDB" id="A0A1I2U6U0"/>
<proteinExistence type="predicted"/>
<dbReference type="InterPro" id="IPR035093">
    <property type="entry name" value="RelE/ParE_toxin_dom_sf"/>
</dbReference>
<keyword evidence="3" id="KW-1185">Reference proteome</keyword>
<dbReference type="STRING" id="341036.SAMN05660649_02535"/>
<evidence type="ECO:0000313" key="2">
    <source>
        <dbReference type="EMBL" id="SFG72840.1"/>
    </source>
</evidence>
<dbReference type="RefSeq" id="WP_092471731.1">
    <property type="nucleotide sequence ID" value="NZ_FOOX01000008.1"/>
</dbReference>
<keyword evidence="1" id="KW-1277">Toxin-antitoxin system</keyword>